<gene>
    <name evidence="3" type="ORF">AWB67_06971</name>
</gene>
<dbReference type="InterPro" id="IPR025421">
    <property type="entry name" value="DUF4148"/>
</dbReference>
<comment type="caution">
    <text evidence="3">The sequence shown here is derived from an EMBL/GenBank/DDBJ whole genome shotgun (WGS) entry which is preliminary data.</text>
</comment>
<proteinExistence type="predicted"/>
<evidence type="ECO:0000313" key="3">
    <source>
        <dbReference type="EMBL" id="SAL85545.1"/>
    </source>
</evidence>
<reference evidence="3" key="1">
    <citation type="submission" date="2016-01" db="EMBL/GenBank/DDBJ databases">
        <authorList>
            <person name="Peeters C."/>
        </authorList>
    </citation>
    <scope>NUCLEOTIDE SEQUENCE [LARGE SCALE GENOMIC DNA]</scope>
    <source>
        <strain evidence="3">LMG 22937</strain>
    </source>
</reference>
<feature type="region of interest" description="Disordered" evidence="1">
    <location>
        <begin position="71"/>
        <end position="102"/>
    </location>
</feature>
<accession>A0A158KX54</accession>
<name>A0A158KX54_9BURK</name>
<dbReference type="OrthoDB" id="9035269at2"/>
<keyword evidence="2" id="KW-0732">Signal</keyword>
<sequence length="102" mass="10641">MKLASIIVAAALAIPTVSSFAQSNQSVTRAEVKAELVQLERAGYNPSMDRTTYPAEIQTAEAKVAAQNGQSYGGVADGSSASGSYRPAHTGNNDVTPVYRAH</sequence>
<protein>
    <submittedName>
        <fullName evidence="3">Membrane protein</fullName>
    </submittedName>
</protein>
<feature type="chain" id="PRO_5011119168" evidence="2">
    <location>
        <begin position="22"/>
        <end position="102"/>
    </location>
</feature>
<evidence type="ECO:0000313" key="4">
    <source>
        <dbReference type="Proteomes" id="UP000054925"/>
    </source>
</evidence>
<keyword evidence="4" id="KW-1185">Reference proteome</keyword>
<dbReference type="RefSeq" id="WP_087660458.1">
    <property type="nucleotide sequence ID" value="NZ_FCOL02000178.1"/>
</dbReference>
<organism evidence="3 4">
    <name type="scientific">Caballeronia terrestris</name>
    <dbReference type="NCBI Taxonomy" id="1226301"/>
    <lineage>
        <taxon>Bacteria</taxon>
        <taxon>Pseudomonadati</taxon>
        <taxon>Pseudomonadota</taxon>
        <taxon>Betaproteobacteria</taxon>
        <taxon>Burkholderiales</taxon>
        <taxon>Burkholderiaceae</taxon>
        <taxon>Caballeronia</taxon>
    </lineage>
</organism>
<feature type="signal peptide" evidence="2">
    <location>
        <begin position="1"/>
        <end position="21"/>
    </location>
</feature>
<evidence type="ECO:0000256" key="2">
    <source>
        <dbReference type="SAM" id="SignalP"/>
    </source>
</evidence>
<dbReference type="AlphaFoldDB" id="A0A158KX54"/>
<dbReference type="Pfam" id="PF13663">
    <property type="entry name" value="DUF4148"/>
    <property type="match status" value="1"/>
</dbReference>
<dbReference type="Proteomes" id="UP000054925">
    <property type="component" value="Unassembled WGS sequence"/>
</dbReference>
<dbReference type="EMBL" id="FCOL02000178">
    <property type="protein sequence ID" value="SAL85545.1"/>
    <property type="molecule type" value="Genomic_DNA"/>
</dbReference>
<evidence type="ECO:0000256" key="1">
    <source>
        <dbReference type="SAM" id="MobiDB-lite"/>
    </source>
</evidence>